<gene>
    <name evidence="1" type="primary">WBGene00278271</name>
</gene>
<dbReference type="AlphaFoldDB" id="A0A2A6BIF6"/>
<evidence type="ECO:0000313" key="2">
    <source>
        <dbReference type="Proteomes" id="UP000005239"/>
    </source>
</evidence>
<organism evidence="1 2">
    <name type="scientific">Pristionchus pacificus</name>
    <name type="common">Parasitic nematode worm</name>
    <dbReference type="NCBI Taxonomy" id="54126"/>
    <lineage>
        <taxon>Eukaryota</taxon>
        <taxon>Metazoa</taxon>
        <taxon>Ecdysozoa</taxon>
        <taxon>Nematoda</taxon>
        <taxon>Chromadorea</taxon>
        <taxon>Rhabditida</taxon>
        <taxon>Rhabditina</taxon>
        <taxon>Diplogasteromorpha</taxon>
        <taxon>Diplogasteroidea</taxon>
        <taxon>Neodiplogasteridae</taxon>
        <taxon>Pristionchus</taxon>
    </lineage>
</organism>
<dbReference type="EnsemblMetazoa" id="PPA39902.1">
    <property type="protein sequence ID" value="PPA39902.1"/>
    <property type="gene ID" value="WBGene00278271"/>
</dbReference>
<dbReference type="Proteomes" id="UP000005239">
    <property type="component" value="Unassembled WGS sequence"/>
</dbReference>
<name>A0A2A6BIF6_PRIPA</name>
<reference evidence="2" key="1">
    <citation type="journal article" date="2008" name="Nat. Genet.">
        <title>The Pristionchus pacificus genome provides a unique perspective on nematode lifestyle and parasitism.</title>
        <authorList>
            <person name="Dieterich C."/>
            <person name="Clifton S.W."/>
            <person name="Schuster L.N."/>
            <person name="Chinwalla A."/>
            <person name="Delehaunty K."/>
            <person name="Dinkelacker I."/>
            <person name="Fulton L."/>
            <person name="Fulton R."/>
            <person name="Godfrey J."/>
            <person name="Minx P."/>
            <person name="Mitreva M."/>
            <person name="Roeseler W."/>
            <person name="Tian H."/>
            <person name="Witte H."/>
            <person name="Yang S.P."/>
            <person name="Wilson R.K."/>
            <person name="Sommer R.J."/>
        </authorList>
    </citation>
    <scope>NUCLEOTIDE SEQUENCE [LARGE SCALE GENOMIC DNA]</scope>
    <source>
        <strain evidence="2">PS312</strain>
    </source>
</reference>
<sequence length="73" mass="9038">MWKPPISIANVKVTFWRLKKYFDDYVNEQTYRILYEYSLRISNEHRVEYHLRMHRDYEIYPLIEITSAPVLAN</sequence>
<accession>A0A8R1YWT1</accession>
<protein>
    <submittedName>
        <fullName evidence="1">Uncharacterized protein</fullName>
    </submittedName>
</protein>
<keyword evidence="2" id="KW-1185">Reference proteome</keyword>
<proteinExistence type="predicted"/>
<reference evidence="1" key="2">
    <citation type="submission" date="2022-06" db="UniProtKB">
        <authorList>
            <consortium name="EnsemblMetazoa"/>
        </authorList>
    </citation>
    <scope>IDENTIFICATION</scope>
    <source>
        <strain evidence="1">PS312</strain>
    </source>
</reference>
<accession>A0A2A6BIF6</accession>
<evidence type="ECO:0000313" key="1">
    <source>
        <dbReference type="EnsemblMetazoa" id="PPA39902.1"/>
    </source>
</evidence>